<accession>A0ABQ3H0S4</accession>
<dbReference type="InterPro" id="IPR012902">
    <property type="entry name" value="N_methyl_site"/>
</dbReference>
<dbReference type="SUPFAM" id="SSF54523">
    <property type="entry name" value="Pili subunits"/>
    <property type="match status" value="1"/>
</dbReference>
<dbReference type="Pfam" id="PF16732">
    <property type="entry name" value="ComP_DUS"/>
    <property type="match status" value="1"/>
</dbReference>
<dbReference type="EMBL" id="BMYO01000006">
    <property type="protein sequence ID" value="GHD64578.1"/>
    <property type="molecule type" value="Genomic_DNA"/>
</dbReference>
<feature type="transmembrane region" description="Helical" evidence="2">
    <location>
        <begin position="7"/>
        <end position="28"/>
    </location>
</feature>
<dbReference type="PANTHER" id="PTHR30093:SF47">
    <property type="entry name" value="TYPE IV PILUS NON-CORE MINOR PILIN PILE"/>
    <property type="match status" value="1"/>
</dbReference>
<dbReference type="Proteomes" id="UP000604737">
    <property type="component" value="Unassembled WGS sequence"/>
</dbReference>
<keyword evidence="2" id="KW-1133">Transmembrane helix</keyword>
<keyword evidence="2" id="KW-0812">Transmembrane</keyword>
<evidence type="ECO:0000313" key="4">
    <source>
        <dbReference type="Proteomes" id="UP000604737"/>
    </source>
</evidence>
<dbReference type="InterPro" id="IPR045584">
    <property type="entry name" value="Pilin-like"/>
</dbReference>
<organism evidence="3 4">
    <name type="scientific">Jeongeupia chitinilytica</name>
    <dbReference type="NCBI Taxonomy" id="1041641"/>
    <lineage>
        <taxon>Bacteria</taxon>
        <taxon>Pseudomonadati</taxon>
        <taxon>Pseudomonadota</taxon>
        <taxon>Betaproteobacteria</taxon>
        <taxon>Neisseriales</taxon>
        <taxon>Chitinibacteraceae</taxon>
        <taxon>Jeongeupia</taxon>
    </lineage>
</organism>
<evidence type="ECO:0000256" key="1">
    <source>
        <dbReference type="SAM" id="MobiDB-lite"/>
    </source>
</evidence>
<dbReference type="NCBIfam" id="TIGR02532">
    <property type="entry name" value="IV_pilin_GFxxxE"/>
    <property type="match status" value="1"/>
</dbReference>
<dbReference type="PROSITE" id="PS00409">
    <property type="entry name" value="PROKAR_NTER_METHYL"/>
    <property type="match status" value="1"/>
</dbReference>
<sequence length="127" mass="13693">MHKSNRGFTLIELIITVAIIGILAAIALPNYTQYVVRTRRVDVQRQMVEQAQAMERYFSTNGRYTTTAAGTTCGVTDPTSTYYSIVTTCASANAFSITASPTTGKSQAGDGDQVLDNTGARTGKWTN</sequence>
<name>A0ABQ3H0S4_9NEIS</name>
<protein>
    <submittedName>
        <fullName evidence="3">Pilus biosynthesis protein</fullName>
    </submittedName>
</protein>
<feature type="compositionally biased region" description="Polar residues" evidence="1">
    <location>
        <begin position="115"/>
        <end position="127"/>
    </location>
</feature>
<reference evidence="4" key="1">
    <citation type="journal article" date="2019" name="Int. J. Syst. Evol. Microbiol.">
        <title>The Global Catalogue of Microorganisms (GCM) 10K type strain sequencing project: providing services to taxonomists for standard genome sequencing and annotation.</title>
        <authorList>
            <consortium name="The Broad Institute Genomics Platform"/>
            <consortium name="The Broad Institute Genome Sequencing Center for Infectious Disease"/>
            <person name="Wu L."/>
            <person name="Ma J."/>
        </authorList>
    </citation>
    <scope>NUCLEOTIDE SEQUENCE [LARGE SCALE GENOMIC DNA]</scope>
    <source>
        <strain evidence="4">KCTC 23701</strain>
    </source>
</reference>
<proteinExistence type="predicted"/>
<evidence type="ECO:0000256" key="2">
    <source>
        <dbReference type="SAM" id="Phobius"/>
    </source>
</evidence>
<keyword evidence="4" id="KW-1185">Reference proteome</keyword>
<gene>
    <name evidence="3" type="ORF">GCM10007350_24000</name>
</gene>
<comment type="caution">
    <text evidence="3">The sequence shown here is derived from an EMBL/GenBank/DDBJ whole genome shotgun (WGS) entry which is preliminary data.</text>
</comment>
<keyword evidence="2" id="KW-0472">Membrane</keyword>
<dbReference type="InterPro" id="IPR031982">
    <property type="entry name" value="PilE-like"/>
</dbReference>
<dbReference type="Pfam" id="PF07963">
    <property type="entry name" value="N_methyl"/>
    <property type="match status" value="1"/>
</dbReference>
<feature type="region of interest" description="Disordered" evidence="1">
    <location>
        <begin position="100"/>
        <end position="127"/>
    </location>
</feature>
<evidence type="ECO:0000313" key="3">
    <source>
        <dbReference type="EMBL" id="GHD64578.1"/>
    </source>
</evidence>
<dbReference type="PANTHER" id="PTHR30093">
    <property type="entry name" value="GENERAL SECRETION PATHWAY PROTEIN G"/>
    <property type="match status" value="1"/>
</dbReference>
<dbReference type="Gene3D" id="3.30.700.10">
    <property type="entry name" value="Glycoprotein, Type 4 Pilin"/>
    <property type="match status" value="1"/>
</dbReference>
<dbReference type="RefSeq" id="WP_268247088.1">
    <property type="nucleotide sequence ID" value="NZ_BMYO01000006.1"/>
</dbReference>